<evidence type="ECO:0000256" key="2">
    <source>
        <dbReference type="ARBA" id="ARBA00005058"/>
    </source>
</evidence>
<dbReference type="GO" id="GO:0046103">
    <property type="term" value="P:inosine biosynthetic process"/>
    <property type="evidence" value="ECO:0007669"/>
    <property type="project" value="TreeGrafter"/>
</dbReference>
<name>A0A0V0R9N7_PSEPJ</name>
<proteinExistence type="predicted"/>
<comment type="caution">
    <text evidence="7">The sequence shown here is derived from an EMBL/GenBank/DDBJ whole genome shotgun (WGS) entry which is preliminary data.</text>
</comment>
<keyword evidence="5" id="KW-0378">Hydrolase</keyword>
<dbReference type="InterPro" id="IPR032466">
    <property type="entry name" value="Metal_Hydrolase"/>
</dbReference>
<evidence type="ECO:0000313" key="8">
    <source>
        <dbReference type="Proteomes" id="UP000054937"/>
    </source>
</evidence>
<evidence type="ECO:0000256" key="4">
    <source>
        <dbReference type="ARBA" id="ARBA00022726"/>
    </source>
</evidence>
<feature type="domain" description="Adenosine deaminase" evidence="6">
    <location>
        <begin position="313"/>
        <end position="415"/>
    </location>
</feature>
<comment type="cofactor">
    <cofactor evidence="1">
        <name>Zn(2+)</name>
        <dbReference type="ChEBI" id="CHEBI:29105"/>
    </cofactor>
</comment>
<organism evidence="7 8">
    <name type="scientific">Pseudocohnilembus persalinus</name>
    <name type="common">Ciliate</name>
    <dbReference type="NCBI Taxonomy" id="266149"/>
    <lineage>
        <taxon>Eukaryota</taxon>
        <taxon>Sar</taxon>
        <taxon>Alveolata</taxon>
        <taxon>Ciliophora</taxon>
        <taxon>Intramacronucleata</taxon>
        <taxon>Oligohymenophorea</taxon>
        <taxon>Scuticociliatia</taxon>
        <taxon>Philasterida</taxon>
        <taxon>Pseudocohnilembidae</taxon>
        <taxon>Pseudocohnilembus</taxon>
    </lineage>
</organism>
<dbReference type="UniPathway" id="UPA00606"/>
<accession>A0A0V0R9N7</accession>
<dbReference type="GO" id="GO:0046872">
    <property type="term" value="F:metal ion binding"/>
    <property type="evidence" value="ECO:0007669"/>
    <property type="project" value="UniProtKB-KW"/>
</dbReference>
<dbReference type="SUPFAM" id="SSF51556">
    <property type="entry name" value="Metallo-dependent hydrolases"/>
    <property type="match status" value="1"/>
</dbReference>
<evidence type="ECO:0000256" key="3">
    <source>
        <dbReference type="ARBA" id="ARBA00022723"/>
    </source>
</evidence>
<gene>
    <name evidence="7" type="ORF">PPERSA_01217</name>
</gene>
<evidence type="ECO:0000259" key="6">
    <source>
        <dbReference type="Pfam" id="PF00962"/>
    </source>
</evidence>
<keyword evidence="8" id="KW-1185">Reference proteome</keyword>
<dbReference type="EMBL" id="LDAU01000008">
    <property type="protein sequence ID" value="KRX11018.1"/>
    <property type="molecule type" value="Genomic_DNA"/>
</dbReference>
<dbReference type="GO" id="GO:0004000">
    <property type="term" value="F:adenosine deaminase activity"/>
    <property type="evidence" value="ECO:0007669"/>
    <property type="project" value="TreeGrafter"/>
</dbReference>
<sequence length="451" mass="53849">MMKLTRQQSVYDTYNDYMRERERFFQQHKDEVYKTITFNEEENQADILWQKMIQADRFNRNHKFYHTYTLRHREEYEQGDIFKVLKAMPKGATHHIHVDCCVGFDWFYDEMAFSGNCYVNRELGMFHYFKNDSDVKEGYVNMIQVREVLGDEGCRKFTKNLMSVTQEEAENFDHDIWDSFEKKILSMSGFLYNTTIYPKYLRHVIKSFIDDGVYRIEANSFIGWIVDENLKPIDSETEIQIYKDAIKEMQEYCPSFSYGLIVQGLKVWDEQQILEYYENAYQLRAKYPELVIAFDMVQEEDAYKLKFFIFSTSLIEDFKKRKICLENCPVSNQVLRYVNDIRIHPLRSFINSNVAVTISPDDPGIFGCVGVTQDFYIGTIGSRLTLRDLKLLINNSIEYALGTEEDLKNLKEQTYKKWDEFIKWFTKTYDYPDHHTKLDTTIGNHPPKRFF</sequence>
<dbReference type="PANTHER" id="PTHR11409:SF39">
    <property type="entry name" value="ADENOSINE DEAMINASE 2"/>
    <property type="match status" value="1"/>
</dbReference>
<protein>
    <recommendedName>
        <fullName evidence="6">Adenosine deaminase domain-containing protein</fullName>
    </recommendedName>
</protein>
<evidence type="ECO:0000256" key="1">
    <source>
        <dbReference type="ARBA" id="ARBA00001947"/>
    </source>
</evidence>
<comment type="pathway">
    <text evidence="2">Purine metabolism; purine nucleoside salvage.</text>
</comment>
<dbReference type="InterPro" id="IPR001365">
    <property type="entry name" value="A_deaminase_dom"/>
</dbReference>
<dbReference type="AlphaFoldDB" id="A0A0V0R9N7"/>
<reference evidence="7 8" key="1">
    <citation type="journal article" date="2015" name="Sci. Rep.">
        <title>Genome of the facultative scuticociliatosis pathogen Pseudocohnilembus persalinus provides insight into its virulence through horizontal gene transfer.</title>
        <authorList>
            <person name="Xiong J."/>
            <person name="Wang G."/>
            <person name="Cheng J."/>
            <person name="Tian M."/>
            <person name="Pan X."/>
            <person name="Warren A."/>
            <person name="Jiang C."/>
            <person name="Yuan D."/>
            <person name="Miao W."/>
        </authorList>
    </citation>
    <scope>NUCLEOTIDE SEQUENCE [LARGE SCALE GENOMIC DNA]</scope>
    <source>
        <strain evidence="7">36N120E</strain>
    </source>
</reference>
<dbReference type="Gene3D" id="3.20.20.140">
    <property type="entry name" value="Metal-dependent hydrolases"/>
    <property type="match status" value="2"/>
</dbReference>
<dbReference type="GO" id="GO:0006166">
    <property type="term" value="P:purine ribonucleoside salvage"/>
    <property type="evidence" value="ECO:0007669"/>
    <property type="project" value="UniProtKB-KW"/>
</dbReference>
<dbReference type="Proteomes" id="UP000054937">
    <property type="component" value="Unassembled WGS sequence"/>
</dbReference>
<dbReference type="Pfam" id="PF00962">
    <property type="entry name" value="A_deaminase"/>
    <property type="match status" value="1"/>
</dbReference>
<evidence type="ECO:0000256" key="5">
    <source>
        <dbReference type="ARBA" id="ARBA00022801"/>
    </source>
</evidence>
<keyword evidence="3" id="KW-0479">Metal-binding</keyword>
<evidence type="ECO:0000313" key="7">
    <source>
        <dbReference type="EMBL" id="KRX11018.1"/>
    </source>
</evidence>
<dbReference type="InParanoid" id="A0A0V0R9N7"/>
<dbReference type="PANTHER" id="PTHR11409">
    <property type="entry name" value="ADENOSINE DEAMINASE"/>
    <property type="match status" value="1"/>
</dbReference>
<dbReference type="OMA" id="FQACFGP"/>
<dbReference type="GO" id="GO:0006154">
    <property type="term" value="P:adenosine catabolic process"/>
    <property type="evidence" value="ECO:0007669"/>
    <property type="project" value="TreeGrafter"/>
</dbReference>
<keyword evidence="4" id="KW-0660">Purine salvage</keyword>
<dbReference type="InterPro" id="IPR006330">
    <property type="entry name" value="Ado/ade_deaminase"/>
</dbReference>
<dbReference type="OrthoDB" id="409444at2759"/>